<evidence type="ECO:0008006" key="5">
    <source>
        <dbReference type="Google" id="ProtNLM"/>
    </source>
</evidence>
<dbReference type="InterPro" id="IPR035093">
    <property type="entry name" value="RelE/ParE_toxin_dom_sf"/>
</dbReference>
<sequence length="44" mass="5127">MGSSLTGDQAGYWRWRIGDYRVAARVKDQRIVIIVVRVAHRRDV</sequence>
<proteinExistence type="inferred from homology"/>
<dbReference type="SUPFAM" id="SSF143011">
    <property type="entry name" value="RelE-like"/>
    <property type="match status" value="1"/>
</dbReference>
<dbReference type="InterPro" id="IPR007712">
    <property type="entry name" value="RelE/ParE_toxin"/>
</dbReference>
<protein>
    <recommendedName>
        <fullName evidence="5">Type II toxin-antitoxin system RelE/ParE family toxin</fullName>
    </recommendedName>
</protein>
<dbReference type="AlphaFoldDB" id="A0A437JAA2"/>
<dbReference type="PANTHER" id="PTHR35601">
    <property type="entry name" value="TOXIN RELE"/>
    <property type="match status" value="1"/>
</dbReference>
<dbReference type="PANTHER" id="PTHR35601:SF1">
    <property type="entry name" value="TOXIN RELE"/>
    <property type="match status" value="1"/>
</dbReference>
<evidence type="ECO:0000256" key="2">
    <source>
        <dbReference type="ARBA" id="ARBA00022649"/>
    </source>
</evidence>
<evidence type="ECO:0000313" key="3">
    <source>
        <dbReference type="EMBL" id="RVT42438.1"/>
    </source>
</evidence>
<accession>A0A437JAA2</accession>
<dbReference type="Gene3D" id="3.30.2310.20">
    <property type="entry name" value="RelE-like"/>
    <property type="match status" value="1"/>
</dbReference>
<name>A0A437JAA2_9SPHN</name>
<reference evidence="3 4" key="1">
    <citation type="submission" date="2019-01" db="EMBL/GenBank/DDBJ databases">
        <authorList>
            <person name="Chen W.-M."/>
        </authorList>
    </citation>
    <scope>NUCLEOTIDE SEQUENCE [LARGE SCALE GENOMIC DNA]</scope>
    <source>
        <strain evidence="3 4">TLA-22</strain>
    </source>
</reference>
<organism evidence="3 4">
    <name type="scientific">Sphingobium algorifonticola</name>
    <dbReference type="NCBI Taxonomy" id="2008318"/>
    <lineage>
        <taxon>Bacteria</taxon>
        <taxon>Pseudomonadati</taxon>
        <taxon>Pseudomonadota</taxon>
        <taxon>Alphaproteobacteria</taxon>
        <taxon>Sphingomonadales</taxon>
        <taxon>Sphingomonadaceae</taxon>
        <taxon>Sphingobium</taxon>
    </lineage>
</organism>
<evidence type="ECO:0000313" key="4">
    <source>
        <dbReference type="Proteomes" id="UP000282977"/>
    </source>
</evidence>
<dbReference type="EMBL" id="RZUL01000002">
    <property type="protein sequence ID" value="RVT42438.1"/>
    <property type="molecule type" value="Genomic_DNA"/>
</dbReference>
<keyword evidence="2" id="KW-1277">Toxin-antitoxin system</keyword>
<gene>
    <name evidence="3" type="ORF">ENE74_07735</name>
</gene>
<comment type="caution">
    <text evidence="3">The sequence shown here is derived from an EMBL/GenBank/DDBJ whole genome shotgun (WGS) entry which is preliminary data.</text>
</comment>
<keyword evidence="4" id="KW-1185">Reference proteome</keyword>
<dbReference type="Pfam" id="PF05016">
    <property type="entry name" value="ParE_toxin"/>
    <property type="match status" value="1"/>
</dbReference>
<comment type="similarity">
    <text evidence="1">Belongs to the RelE toxin family.</text>
</comment>
<evidence type="ECO:0000256" key="1">
    <source>
        <dbReference type="ARBA" id="ARBA00006226"/>
    </source>
</evidence>
<dbReference type="Proteomes" id="UP000282977">
    <property type="component" value="Unassembled WGS sequence"/>
</dbReference>